<evidence type="ECO:0000256" key="1">
    <source>
        <dbReference type="SAM" id="Phobius"/>
    </source>
</evidence>
<keyword evidence="1" id="KW-1133">Transmembrane helix</keyword>
<name>A0A0F9JNK5_9ZZZZ</name>
<dbReference type="AlphaFoldDB" id="A0A0F9JNK5"/>
<comment type="caution">
    <text evidence="2">The sequence shown here is derived from an EMBL/GenBank/DDBJ whole genome shotgun (WGS) entry which is preliminary data.</text>
</comment>
<sequence>MVEIKRVEWGIANSYPEENLIEIHKGLDDPEFENLKNRIIRHEMEHIRKKSKGFIAQRKVDFKKGLHFRDIFPFIKKYPKSLTQYIPITYSKKKNTIFIEFSLLFLYTIYAGVGTLIYFLIKLFSKDSTFFWIIIRNMVIILVIVFLIYFGGKRLFKYINEESTKEVTKK</sequence>
<proteinExistence type="predicted"/>
<accession>A0A0F9JNK5</accession>
<keyword evidence="1" id="KW-0472">Membrane</keyword>
<keyword evidence="1" id="KW-0812">Transmembrane</keyword>
<dbReference type="EMBL" id="LAZR01017412">
    <property type="protein sequence ID" value="KKM00533.1"/>
    <property type="molecule type" value="Genomic_DNA"/>
</dbReference>
<organism evidence="2">
    <name type="scientific">marine sediment metagenome</name>
    <dbReference type="NCBI Taxonomy" id="412755"/>
    <lineage>
        <taxon>unclassified sequences</taxon>
        <taxon>metagenomes</taxon>
        <taxon>ecological metagenomes</taxon>
    </lineage>
</organism>
<protein>
    <submittedName>
        <fullName evidence="2">Uncharacterized protein</fullName>
    </submittedName>
</protein>
<feature type="transmembrane region" description="Helical" evidence="1">
    <location>
        <begin position="101"/>
        <end position="124"/>
    </location>
</feature>
<feature type="transmembrane region" description="Helical" evidence="1">
    <location>
        <begin position="130"/>
        <end position="150"/>
    </location>
</feature>
<evidence type="ECO:0000313" key="2">
    <source>
        <dbReference type="EMBL" id="KKM00533.1"/>
    </source>
</evidence>
<gene>
    <name evidence="2" type="ORF">LCGC14_1803520</name>
</gene>
<reference evidence="2" key="1">
    <citation type="journal article" date="2015" name="Nature">
        <title>Complex archaea that bridge the gap between prokaryotes and eukaryotes.</title>
        <authorList>
            <person name="Spang A."/>
            <person name="Saw J.H."/>
            <person name="Jorgensen S.L."/>
            <person name="Zaremba-Niedzwiedzka K."/>
            <person name="Martijn J."/>
            <person name="Lind A.E."/>
            <person name="van Eijk R."/>
            <person name="Schleper C."/>
            <person name="Guy L."/>
            <person name="Ettema T.J."/>
        </authorList>
    </citation>
    <scope>NUCLEOTIDE SEQUENCE</scope>
</reference>